<keyword evidence="5" id="KW-0479">Metal-binding</keyword>
<dbReference type="InterPro" id="IPR050986">
    <property type="entry name" value="GutQ/KpsF_isomerases"/>
</dbReference>
<keyword evidence="3 7" id="KW-0129">CBS domain</keyword>
<evidence type="ECO:0000256" key="3">
    <source>
        <dbReference type="ARBA" id="ARBA00023122"/>
    </source>
</evidence>
<dbReference type="GO" id="GO:0046872">
    <property type="term" value="F:metal ion binding"/>
    <property type="evidence" value="ECO:0007669"/>
    <property type="project" value="UniProtKB-KW"/>
</dbReference>
<feature type="domain" description="CBS" evidence="8">
    <location>
        <begin position="203"/>
        <end position="261"/>
    </location>
</feature>
<dbReference type="CDD" id="cd05014">
    <property type="entry name" value="SIS_Kpsf"/>
    <property type="match status" value="1"/>
</dbReference>
<keyword evidence="11" id="KW-1185">Reference proteome</keyword>
<evidence type="ECO:0000259" key="9">
    <source>
        <dbReference type="PROSITE" id="PS51464"/>
    </source>
</evidence>
<dbReference type="InterPro" id="IPR046342">
    <property type="entry name" value="CBS_dom_sf"/>
</dbReference>
<dbReference type="RefSeq" id="WP_165094476.1">
    <property type="nucleotide sequence ID" value="NZ_CP049056.1"/>
</dbReference>
<dbReference type="InterPro" id="IPR046348">
    <property type="entry name" value="SIS_dom_sf"/>
</dbReference>
<feature type="site" description="Catalytically relevant" evidence="6">
    <location>
        <position position="187"/>
    </location>
</feature>
<evidence type="ECO:0000256" key="5">
    <source>
        <dbReference type="PIRSR" id="PIRSR004692-2"/>
    </source>
</evidence>
<gene>
    <name evidence="10" type="ORF">G5B40_02230</name>
</gene>
<dbReference type="InterPro" id="IPR001347">
    <property type="entry name" value="SIS_dom"/>
</dbReference>
<dbReference type="PROSITE" id="PS51464">
    <property type="entry name" value="SIS"/>
    <property type="match status" value="1"/>
</dbReference>
<dbReference type="PANTHER" id="PTHR42745:SF1">
    <property type="entry name" value="ARABINOSE 5-PHOSPHATE ISOMERASE KDSD"/>
    <property type="match status" value="1"/>
</dbReference>
<evidence type="ECO:0000256" key="1">
    <source>
        <dbReference type="ARBA" id="ARBA00008165"/>
    </source>
</evidence>
<dbReference type="Proteomes" id="UP000503336">
    <property type="component" value="Chromosome"/>
</dbReference>
<dbReference type="InterPro" id="IPR000644">
    <property type="entry name" value="CBS_dom"/>
</dbReference>
<dbReference type="EMBL" id="CP049056">
    <property type="protein sequence ID" value="QIE54361.1"/>
    <property type="molecule type" value="Genomic_DNA"/>
</dbReference>
<comment type="similarity">
    <text evidence="1 4">Belongs to the SIS family. GutQ/KpsF subfamily.</text>
</comment>
<feature type="site" description="Catalytically relevant" evidence="6">
    <location>
        <position position="105"/>
    </location>
</feature>
<evidence type="ECO:0000256" key="2">
    <source>
        <dbReference type="ARBA" id="ARBA00022737"/>
    </source>
</evidence>
<dbReference type="PIRSF" id="PIRSF004692">
    <property type="entry name" value="KdsD_KpsF"/>
    <property type="match status" value="1"/>
</dbReference>
<sequence length="324" mass="33565">MSKETAIASGRRVLAVEGAALASFAETLGEAFGEAVEILAATPGRIVVCGIGKSGHVARKVAATFASTGAPAQFLHASEAAHGDLGMLTRADVALVLSNSGETAELAPVIRYCTRNRIPMIGVASRAESTLLKASDVALLLPRAEEACPAGLAPTTSTTLTMALGDALAVALMERRGFTPENFREFHPGGALGARLVKVSEIMHRGESLPLVAPDMSMSETLIEMTSKGFGVAGVVDQSGRLVGIITDGDLRRNMSRLLESHAGEVATRHPATIAPDALASAALGRMNDPEKPTTCLFVVDPEDETGAPLGVIHMHDALRAGVS</sequence>
<dbReference type="InterPro" id="IPR035474">
    <property type="entry name" value="SIS_Kpsf"/>
</dbReference>
<evidence type="ECO:0000256" key="6">
    <source>
        <dbReference type="PIRSR" id="PIRSR004692-3"/>
    </source>
</evidence>
<dbReference type="NCBIfam" id="TIGR00393">
    <property type="entry name" value="kpsF"/>
    <property type="match status" value="1"/>
</dbReference>
<dbReference type="SUPFAM" id="SSF53697">
    <property type="entry name" value="SIS domain"/>
    <property type="match status" value="1"/>
</dbReference>
<evidence type="ECO:0000313" key="10">
    <source>
        <dbReference type="EMBL" id="QIE54361.1"/>
    </source>
</evidence>
<proteinExistence type="inferred from homology"/>
<keyword evidence="5" id="KW-0862">Zinc</keyword>
<dbReference type="GO" id="GO:0019146">
    <property type="term" value="F:arabinose-5-phosphate isomerase activity"/>
    <property type="evidence" value="ECO:0007669"/>
    <property type="project" value="UniProtKB-ARBA"/>
</dbReference>
<dbReference type="FunFam" id="3.40.50.10490:FF:000011">
    <property type="entry name" value="Arabinose 5-phosphate isomerase"/>
    <property type="match status" value="1"/>
</dbReference>
<evidence type="ECO:0000259" key="8">
    <source>
        <dbReference type="PROSITE" id="PS51371"/>
    </source>
</evidence>
<feature type="domain" description="SIS" evidence="9">
    <location>
        <begin position="35"/>
        <end position="178"/>
    </location>
</feature>
<dbReference type="KEGG" id="hdh:G5B40_02230"/>
<evidence type="ECO:0000256" key="4">
    <source>
        <dbReference type="PIRNR" id="PIRNR004692"/>
    </source>
</evidence>
<dbReference type="GO" id="GO:0005975">
    <property type="term" value="P:carbohydrate metabolic process"/>
    <property type="evidence" value="ECO:0007669"/>
    <property type="project" value="InterPro"/>
</dbReference>
<dbReference type="GO" id="GO:1901135">
    <property type="term" value="P:carbohydrate derivative metabolic process"/>
    <property type="evidence" value="ECO:0007669"/>
    <property type="project" value="InterPro"/>
</dbReference>
<feature type="domain" description="CBS" evidence="8">
    <location>
        <begin position="267"/>
        <end position="324"/>
    </location>
</feature>
<dbReference type="Gene3D" id="3.40.50.10490">
    <property type="entry name" value="Glucose-6-phosphate isomerase like protein, domain 1"/>
    <property type="match status" value="1"/>
</dbReference>
<dbReference type="GO" id="GO:0097367">
    <property type="term" value="F:carbohydrate derivative binding"/>
    <property type="evidence" value="ECO:0007669"/>
    <property type="project" value="InterPro"/>
</dbReference>
<dbReference type="SMART" id="SM00116">
    <property type="entry name" value="CBS"/>
    <property type="match status" value="1"/>
</dbReference>
<dbReference type="PANTHER" id="PTHR42745">
    <property type="match status" value="1"/>
</dbReference>
<dbReference type="Gene3D" id="3.10.580.10">
    <property type="entry name" value="CBS-domain"/>
    <property type="match status" value="1"/>
</dbReference>
<keyword evidence="10" id="KW-0413">Isomerase</keyword>
<dbReference type="CDD" id="cd04604">
    <property type="entry name" value="CBS_pair_SIS_assoc"/>
    <property type="match status" value="1"/>
</dbReference>
<dbReference type="InterPro" id="IPR004800">
    <property type="entry name" value="KdsD/KpsF-type"/>
</dbReference>
<dbReference type="PROSITE" id="PS51371">
    <property type="entry name" value="CBS"/>
    <property type="match status" value="2"/>
</dbReference>
<name>A0A7L5BTJ0_9RHOB</name>
<keyword evidence="2" id="KW-0677">Repeat</keyword>
<feature type="binding site" evidence="5">
    <location>
        <position position="76"/>
    </location>
    <ligand>
        <name>Zn(2+)</name>
        <dbReference type="ChEBI" id="CHEBI:29105"/>
    </ligand>
</feature>
<dbReference type="Pfam" id="PF01380">
    <property type="entry name" value="SIS"/>
    <property type="match status" value="1"/>
</dbReference>
<evidence type="ECO:0000256" key="7">
    <source>
        <dbReference type="PROSITE-ProRule" id="PRU00703"/>
    </source>
</evidence>
<protein>
    <submittedName>
        <fullName evidence="10">KpsF/GutQ family sugar-phosphate isomerase</fullName>
    </submittedName>
</protein>
<feature type="site" description="Catalytically relevant" evidence="6">
    <location>
        <position position="53"/>
    </location>
</feature>
<dbReference type="Pfam" id="PF00571">
    <property type="entry name" value="CBS"/>
    <property type="match status" value="2"/>
</dbReference>
<evidence type="ECO:0000313" key="11">
    <source>
        <dbReference type="Proteomes" id="UP000503336"/>
    </source>
</evidence>
<organism evidence="10 11">
    <name type="scientific">Pikeienuella piscinae</name>
    <dbReference type="NCBI Taxonomy" id="2748098"/>
    <lineage>
        <taxon>Bacteria</taxon>
        <taxon>Pseudomonadati</taxon>
        <taxon>Pseudomonadota</taxon>
        <taxon>Alphaproteobacteria</taxon>
        <taxon>Rhodobacterales</taxon>
        <taxon>Paracoccaceae</taxon>
        <taxon>Pikeienuella</taxon>
    </lineage>
</organism>
<dbReference type="AlphaFoldDB" id="A0A7L5BTJ0"/>
<reference evidence="10 11" key="1">
    <citation type="submission" date="2020-02" db="EMBL/GenBank/DDBJ databases">
        <title>complete genome sequence of Rhodobacteraceae bacterium.</title>
        <authorList>
            <person name="Park J."/>
            <person name="Kim Y.-S."/>
            <person name="Kim K.-H."/>
        </authorList>
    </citation>
    <scope>NUCLEOTIDE SEQUENCE [LARGE SCALE GENOMIC DNA]</scope>
    <source>
        <strain evidence="10 11">RR4-56</strain>
    </source>
</reference>
<feature type="site" description="Catalytically relevant" evidence="6">
    <location>
        <position position="146"/>
    </location>
</feature>
<accession>A0A7L5BTJ0</accession>